<feature type="domain" description="Flagellin N-terminal" evidence="4">
    <location>
        <begin position="9"/>
        <end position="147"/>
    </location>
</feature>
<dbReference type="PANTHER" id="PTHR42792">
    <property type="entry name" value="FLAGELLIN"/>
    <property type="match status" value="1"/>
</dbReference>
<dbReference type="STRING" id="671143.DAMO_1777"/>
<dbReference type="EMBL" id="FP565575">
    <property type="protein sequence ID" value="CBE68835.1"/>
    <property type="molecule type" value="Genomic_DNA"/>
</dbReference>
<dbReference type="Pfam" id="PF00700">
    <property type="entry name" value="Flagellin_C"/>
    <property type="match status" value="1"/>
</dbReference>
<name>D5MGF4_METO1</name>
<dbReference type="eggNOG" id="COG1344">
    <property type="taxonomic scope" value="Bacteria"/>
</dbReference>
<evidence type="ECO:0000256" key="1">
    <source>
        <dbReference type="ARBA" id="ARBA00005709"/>
    </source>
</evidence>
<evidence type="ECO:0000313" key="6">
    <source>
        <dbReference type="EMBL" id="CBE68835.1"/>
    </source>
</evidence>
<dbReference type="AlphaFoldDB" id="D5MGF4"/>
<dbReference type="HOGENOM" id="CLU_011142_2_2_0"/>
<protein>
    <recommendedName>
        <fullName evidence="3">Flagellin</fullName>
    </recommendedName>
</protein>
<dbReference type="GO" id="GO:0005198">
    <property type="term" value="F:structural molecule activity"/>
    <property type="evidence" value="ECO:0007669"/>
    <property type="project" value="UniProtKB-UniRule"/>
</dbReference>
<evidence type="ECO:0000256" key="2">
    <source>
        <dbReference type="ARBA" id="ARBA00023143"/>
    </source>
</evidence>
<dbReference type="Pfam" id="PF00669">
    <property type="entry name" value="Flagellin_N"/>
    <property type="match status" value="1"/>
</dbReference>
<reference evidence="6 7" key="1">
    <citation type="journal article" date="2010" name="Nature">
        <title>Nitrite-driven anaerobic methane oxidation by oxygenic bacteria.</title>
        <authorList>
            <person name="Ettwig K.F."/>
            <person name="Butler M.K."/>
            <person name="Le Paslier D."/>
            <person name="Pelletier E."/>
            <person name="Mangenot S."/>
            <person name="Kuypers M.M.M."/>
            <person name="Schreiber F."/>
            <person name="Dutilh B.E."/>
            <person name="Zedelius J."/>
            <person name="de Beer D."/>
            <person name="Gloerich J."/>
            <person name="Wessels H.J.C.T."/>
            <person name="van Allen T."/>
            <person name="Luesken F."/>
            <person name="Wu M."/>
            <person name="van de Pas-Schoonen K.T."/>
            <person name="Op den Camp H.J.M."/>
            <person name="Janssen-Megens E.M."/>
            <person name="Francoijs K-J."/>
            <person name="Stunnenberg H."/>
            <person name="Weissenbach J."/>
            <person name="Jetten M.S.M."/>
            <person name="Strous M."/>
        </authorList>
    </citation>
    <scope>NUCLEOTIDE SEQUENCE [LARGE SCALE GENOMIC DNA]</scope>
</reference>
<dbReference type="PANTHER" id="PTHR42792:SF2">
    <property type="entry name" value="FLAGELLIN"/>
    <property type="match status" value="1"/>
</dbReference>
<dbReference type="InterPro" id="IPR042187">
    <property type="entry name" value="Flagellin_C_sub2"/>
</dbReference>
<keyword evidence="3" id="KW-0964">Secreted</keyword>
<proteinExistence type="inferred from homology"/>
<evidence type="ECO:0000259" key="4">
    <source>
        <dbReference type="Pfam" id="PF00669"/>
    </source>
</evidence>
<sequence length="279" mass="29324">MAIGDLTRINTNIAAFNALNSLKNIGNQLGVSQLRLQSGKRINESADDPAGFSIASKLTSRARGLATALDSVGTSMNLLSIAEGAAQSIHDNLMNIQDLIRQTTSSNLGTSERGAIEQQIDDLSAEITRLRDSTTFNGVSLIDGTFTGRRILTGAEASDTILASISQDFSLASLGLSDASMAVDTVANASLSLTYVDAALTSVRLEIQNIGSVSSRLRSISDNLSVAVTNTQAAKSRVMDADVAAEQVNAVRLQILQQLATAQLTQANSGPQQVLALFR</sequence>
<dbReference type="PRINTS" id="PR00207">
    <property type="entry name" value="FLAGELLIN"/>
</dbReference>
<accession>D5MGF4</accession>
<dbReference type="InterPro" id="IPR046358">
    <property type="entry name" value="Flagellin_C"/>
</dbReference>
<feature type="domain" description="Flagellin C-terminal" evidence="5">
    <location>
        <begin position="193"/>
        <end position="278"/>
    </location>
</feature>
<dbReference type="Gene3D" id="6.10.10.10">
    <property type="entry name" value="Flagellar export chaperone, C-terminal domain"/>
    <property type="match status" value="1"/>
</dbReference>
<organism evidence="6 7">
    <name type="scientific">Methylomirabilis oxygeniifera</name>
    <dbReference type="NCBI Taxonomy" id="671143"/>
    <lineage>
        <taxon>Bacteria</taxon>
        <taxon>Candidatus Methylomirabilota</taxon>
        <taxon>Candidatus Methylomirabilia</taxon>
        <taxon>Candidatus Methylomirabilales</taxon>
        <taxon>Candidatus Methylomirabilaceae</taxon>
        <taxon>Candidatus Methylomirabilis</taxon>
    </lineage>
</organism>
<dbReference type="Proteomes" id="UP000006898">
    <property type="component" value="Chromosome"/>
</dbReference>
<dbReference type="SUPFAM" id="SSF64518">
    <property type="entry name" value="Phase 1 flagellin"/>
    <property type="match status" value="1"/>
</dbReference>
<gene>
    <name evidence="6" type="ORF">DAMO_1777</name>
</gene>
<comment type="subcellular location">
    <subcellularLocation>
        <location evidence="3">Secreted</location>
    </subcellularLocation>
    <subcellularLocation>
        <location evidence="3">Bacterial flagellum</location>
    </subcellularLocation>
</comment>
<dbReference type="Gene3D" id="1.20.1330.10">
    <property type="entry name" value="f41 fragment of flagellin, N-terminal domain"/>
    <property type="match status" value="1"/>
</dbReference>
<evidence type="ECO:0000256" key="3">
    <source>
        <dbReference type="RuleBase" id="RU362073"/>
    </source>
</evidence>
<evidence type="ECO:0000313" key="7">
    <source>
        <dbReference type="Proteomes" id="UP000006898"/>
    </source>
</evidence>
<dbReference type="InterPro" id="IPR001029">
    <property type="entry name" value="Flagellin_N"/>
</dbReference>
<dbReference type="InterPro" id="IPR001492">
    <property type="entry name" value="Flagellin"/>
</dbReference>
<dbReference type="GO" id="GO:0009288">
    <property type="term" value="C:bacterial-type flagellum"/>
    <property type="evidence" value="ECO:0007669"/>
    <property type="project" value="UniProtKB-SubCell"/>
</dbReference>
<dbReference type="KEGG" id="mox:DAMO_1777"/>
<comment type="function">
    <text evidence="3">Flagellin is the subunit protein which polymerizes to form the filaments of bacterial flagella.</text>
</comment>
<keyword evidence="6" id="KW-0282">Flagellum</keyword>
<dbReference type="GO" id="GO:0005576">
    <property type="term" value="C:extracellular region"/>
    <property type="evidence" value="ECO:0007669"/>
    <property type="project" value="UniProtKB-SubCell"/>
</dbReference>
<keyword evidence="6" id="KW-0969">Cilium</keyword>
<evidence type="ECO:0000259" key="5">
    <source>
        <dbReference type="Pfam" id="PF00700"/>
    </source>
</evidence>
<keyword evidence="2 3" id="KW-0975">Bacterial flagellum</keyword>
<comment type="similarity">
    <text evidence="1 3">Belongs to the bacterial flagellin family.</text>
</comment>
<keyword evidence="6" id="KW-0966">Cell projection</keyword>